<dbReference type="InterPro" id="IPR044730">
    <property type="entry name" value="RNase_H-like_dom_plant"/>
</dbReference>
<evidence type="ECO:0000313" key="3">
    <source>
        <dbReference type="Proteomes" id="UP000631114"/>
    </source>
</evidence>
<keyword evidence="3" id="KW-1185">Reference proteome</keyword>
<dbReference type="CDD" id="cd06222">
    <property type="entry name" value="RNase_H_like"/>
    <property type="match status" value="1"/>
</dbReference>
<dbReference type="PANTHER" id="PTHR47723:SF19">
    <property type="entry name" value="POLYNUCLEOTIDYL TRANSFERASE, RIBONUCLEASE H-LIKE SUPERFAMILY PROTEIN"/>
    <property type="match status" value="1"/>
</dbReference>
<organism evidence="2 3">
    <name type="scientific">Coptis chinensis</name>
    <dbReference type="NCBI Taxonomy" id="261450"/>
    <lineage>
        <taxon>Eukaryota</taxon>
        <taxon>Viridiplantae</taxon>
        <taxon>Streptophyta</taxon>
        <taxon>Embryophyta</taxon>
        <taxon>Tracheophyta</taxon>
        <taxon>Spermatophyta</taxon>
        <taxon>Magnoliopsida</taxon>
        <taxon>Ranunculales</taxon>
        <taxon>Ranunculaceae</taxon>
        <taxon>Coptidoideae</taxon>
        <taxon>Coptis</taxon>
    </lineage>
</organism>
<dbReference type="EMBL" id="JADFTS010000006">
    <property type="protein sequence ID" value="KAF9602414.1"/>
    <property type="molecule type" value="Genomic_DNA"/>
</dbReference>
<evidence type="ECO:0000313" key="2">
    <source>
        <dbReference type="EMBL" id="KAF9602414.1"/>
    </source>
</evidence>
<dbReference type="OrthoDB" id="1841727at2759"/>
<dbReference type="InterPro" id="IPR012337">
    <property type="entry name" value="RNaseH-like_sf"/>
</dbReference>
<gene>
    <name evidence="2" type="ORF">IFM89_027543</name>
</gene>
<feature type="domain" description="RNase H type-1" evidence="1">
    <location>
        <begin position="52"/>
        <end position="171"/>
    </location>
</feature>
<dbReference type="Gene3D" id="3.30.420.10">
    <property type="entry name" value="Ribonuclease H-like superfamily/Ribonuclease H"/>
    <property type="match status" value="1"/>
</dbReference>
<dbReference type="PANTHER" id="PTHR47723">
    <property type="entry name" value="OS05G0353850 PROTEIN"/>
    <property type="match status" value="1"/>
</dbReference>
<dbReference type="GO" id="GO:0003676">
    <property type="term" value="F:nucleic acid binding"/>
    <property type="evidence" value="ECO:0007669"/>
    <property type="project" value="InterPro"/>
</dbReference>
<accession>A0A835HMZ5</accession>
<protein>
    <recommendedName>
        <fullName evidence="1">RNase H type-1 domain-containing protein</fullName>
    </recommendedName>
</protein>
<comment type="caution">
    <text evidence="2">The sequence shown here is derived from an EMBL/GenBank/DDBJ whole genome shotgun (WGS) entry which is preliminary data.</text>
</comment>
<evidence type="ECO:0000259" key="1">
    <source>
        <dbReference type="Pfam" id="PF13456"/>
    </source>
</evidence>
<reference evidence="2 3" key="1">
    <citation type="submission" date="2020-10" db="EMBL/GenBank/DDBJ databases">
        <title>The Coptis chinensis genome and diversification of protoberbering-type alkaloids.</title>
        <authorList>
            <person name="Wang B."/>
            <person name="Shu S."/>
            <person name="Song C."/>
            <person name="Liu Y."/>
        </authorList>
    </citation>
    <scope>NUCLEOTIDE SEQUENCE [LARGE SCALE GENOMIC DNA]</scope>
    <source>
        <strain evidence="2">HL-2020</strain>
        <tissue evidence="2">Leaf</tissue>
    </source>
</reference>
<name>A0A835HMZ5_9MAGN</name>
<dbReference type="InterPro" id="IPR053151">
    <property type="entry name" value="RNase_H-like"/>
</dbReference>
<sequence>MLLYLQKELKKATNTGATRVMLDRLGIQMHFNNKVAKQVMWKKPPPNIIMLNTDGTLQAGLAGYGGLFRDAEGRVLLIYKGGSRKRSILLLELLGIEAGLSIAVTMGIHSLQVNSDSERAVNIVNGTEDAPWYCLNVLQAIKAHKMTFTSLEVTHIYREGNRAADFIAKSCHEDASIACHIGPLEEKLAVIVQEDASGCTYTRF</sequence>
<dbReference type="Proteomes" id="UP000631114">
    <property type="component" value="Unassembled WGS sequence"/>
</dbReference>
<proteinExistence type="predicted"/>
<dbReference type="InterPro" id="IPR036397">
    <property type="entry name" value="RNaseH_sf"/>
</dbReference>
<dbReference type="SUPFAM" id="SSF53098">
    <property type="entry name" value="Ribonuclease H-like"/>
    <property type="match status" value="1"/>
</dbReference>
<dbReference type="InterPro" id="IPR002156">
    <property type="entry name" value="RNaseH_domain"/>
</dbReference>
<dbReference type="GO" id="GO:0004523">
    <property type="term" value="F:RNA-DNA hybrid ribonuclease activity"/>
    <property type="evidence" value="ECO:0007669"/>
    <property type="project" value="InterPro"/>
</dbReference>
<dbReference type="AlphaFoldDB" id="A0A835HMZ5"/>
<dbReference type="Pfam" id="PF13456">
    <property type="entry name" value="RVT_3"/>
    <property type="match status" value="1"/>
</dbReference>